<sequence length="195" mass="22067">MTSLMQQALGADWDALPPALKAHYGSGRIRDVGHLDIAYPGFMQGYLSLLSLFGALVNRAGQQLSTIVDKQIEGGRQSWRRTITYPDGRIRRFNSHWIHAGGNRLIEFVNPVLGLEMVVAVRDGVLRYQGRRFVAKLGPWLLTIPENWVLGHTTIVETAIDDVRFRMDFRLTHPLFGEVFRYAGVFEARSEATTR</sequence>
<dbReference type="KEGG" id="haz:A9404_10755"/>
<dbReference type="AlphaFoldDB" id="A0A191ZIX5"/>
<proteinExistence type="predicted"/>
<dbReference type="RefSeq" id="WP_066101367.1">
    <property type="nucleotide sequence ID" value="NZ_CP016027.1"/>
</dbReference>
<reference evidence="2 3" key="1">
    <citation type="submission" date="2016-06" db="EMBL/GenBank/DDBJ databases">
        <title>Insight into the functional genes involving in sulfur oxidation in Pearl River water.</title>
        <authorList>
            <person name="Luo J."/>
            <person name="Tan X."/>
            <person name="Lin W."/>
        </authorList>
    </citation>
    <scope>NUCLEOTIDE SEQUENCE [LARGE SCALE GENOMIC DNA]</scope>
    <source>
        <strain evidence="2 3">LS2</strain>
    </source>
</reference>
<protein>
    <recommendedName>
        <fullName evidence="1">DUF4166 domain-containing protein</fullName>
    </recommendedName>
</protein>
<dbReference type="InterPro" id="IPR025311">
    <property type="entry name" value="DUF4166"/>
</dbReference>
<accession>A0A191ZIX5</accession>
<evidence type="ECO:0000313" key="3">
    <source>
        <dbReference type="Proteomes" id="UP000078596"/>
    </source>
</evidence>
<keyword evidence="3" id="KW-1185">Reference proteome</keyword>
<gene>
    <name evidence="2" type="ORF">A9404_10755</name>
</gene>
<dbReference type="Pfam" id="PF13761">
    <property type="entry name" value="DUF4166"/>
    <property type="match status" value="1"/>
</dbReference>
<dbReference type="STRING" id="1860122.A9404_10755"/>
<feature type="domain" description="DUF4166" evidence="1">
    <location>
        <begin position="16"/>
        <end position="186"/>
    </location>
</feature>
<dbReference type="OrthoDB" id="8844917at2"/>
<evidence type="ECO:0000259" key="1">
    <source>
        <dbReference type="Pfam" id="PF13761"/>
    </source>
</evidence>
<name>A0A191ZIX5_9GAMM</name>
<organism evidence="2 3">
    <name type="scientific">Halothiobacillus diazotrophicus</name>
    <dbReference type="NCBI Taxonomy" id="1860122"/>
    <lineage>
        <taxon>Bacteria</taxon>
        <taxon>Pseudomonadati</taxon>
        <taxon>Pseudomonadota</taxon>
        <taxon>Gammaproteobacteria</taxon>
        <taxon>Chromatiales</taxon>
        <taxon>Halothiobacillaceae</taxon>
        <taxon>Halothiobacillus</taxon>
    </lineage>
</organism>
<evidence type="ECO:0000313" key="2">
    <source>
        <dbReference type="EMBL" id="ANJ67793.1"/>
    </source>
</evidence>
<dbReference type="Proteomes" id="UP000078596">
    <property type="component" value="Chromosome"/>
</dbReference>
<dbReference type="EMBL" id="CP016027">
    <property type="protein sequence ID" value="ANJ67793.1"/>
    <property type="molecule type" value="Genomic_DNA"/>
</dbReference>